<keyword evidence="3 4" id="KW-0378">Hydrolase</keyword>
<feature type="domain" description="Nudix hydrolase" evidence="5">
    <location>
        <begin position="38"/>
        <end position="169"/>
    </location>
</feature>
<dbReference type="InterPro" id="IPR020476">
    <property type="entry name" value="Nudix_hydrolase"/>
</dbReference>
<comment type="caution">
    <text evidence="6">The sequence shown here is derived from an EMBL/GenBank/DDBJ whole genome shotgun (WGS) entry which is preliminary data.</text>
</comment>
<dbReference type="InterPro" id="IPR020084">
    <property type="entry name" value="NUDIX_hydrolase_CS"/>
</dbReference>
<evidence type="ECO:0000256" key="2">
    <source>
        <dbReference type="ARBA" id="ARBA00005582"/>
    </source>
</evidence>
<dbReference type="PANTHER" id="PTHR43046">
    <property type="entry name" value="GDP-MANNOSE MANNOSYL HYDROLASE"/>
    <property type="match status" value="1"/>
</dbReference>
<evidence type="ECO:0000313" key="7">
    <source>
        <dbReference type="Proteomes" id="UP001183388"/>
    </source>
</evidence>
<dbReference type="PROSITE" id="PS00893">
    <property type="entry name" value="NUDIX_BOX"/>
    <property type="match status" value="1"/>
</dbReference>
<evidence type="ECO:0000256" key="4">
    <source>
        <dbReference type="RuleBase" id="RU003476"/>
    </source>
</evidence>
<comment type="cofactor">
    <cofactor evidence="1">
        <name>Mg(2+)</name>
        <dbReference type="ChEBI" id="CHEBI:18420"/>
    </cofactor>
</comment>
<dbReference type="InterPro" id="IPR015797">
    <property type="entry name" value="NUDIX_hydrolase-like_dom_sf"/>
</dbReference>
<sequence>MTDSGTAPAAPSAPLAAGPLGMRLLAFERLPEDAAFGPGEVPVGYALVVLWHAGRLLLVHVRERDCWELPGGKLDAGESARQAAARELREEAGQDLEPGALAFAGFARTALPGRRVLRGAVFSAELPDRPRAFAPTEEISGIHWWNQEDPLPRGELQTVDAYLAALLRPGEPGR</sequence>
<evidence type="ECO:0000313" key="6">
    <source>
        <dbReference type="EMBL" id="MDT0306324.1"/>
    </source>
</evidence>
<accession>A0ABU2L432</accession>
<protein>
    <submittedName>
        <fullName evidence="6">NUDIX domain-containing protein</fullName>
    </submittedName>
</protein>
<dbReference type="Gene3D" id="3.90.79.10">
    <property type="entry name" value="Nucleoside Triphosphate Pyrophosphohydrolase"/>
    <property type="match status" value="1"/>
</dbReference>
<comment type="similarity">
    <text evidence="2 4">Belongs to the Nudix hydrolase family.</text>
</comment>
<evidence type="ECO:0000256" key="1">
    <source>
        <dbReference type="ARBA" id="ARBA00001946"/>
    </source>
</evidence>
<dbReference type="PANTHER" id="PTHR43046:SF14">
    <property type="entry name" value="MUTT_NUDIX FAMILY PROTEIN"/>
    <property type="match status" value="1"/>
</dbReference>
<dbReference type="InterPro" id="IPR000086">
    <property type="entry name" value="NUDIX_hydrolase_dom"/>
</dbReference>
<dbReference type="EMBL" id="JAVREN010000005">
    <property type="protein sequence ID" value="MDT0306324.1"/>
    <property type="molecule type" value="Genomic_DNA"/>
</dbReference>
<dbReference type="RefSeq" id="WP_311629252.1">
    <property type="nucleotide sequence ID" value="NZ_JAVREN010000005.1"/>
</dbReference>
<dbReference type="PROSITE" id="PS51462">
    <property type="entry name" value="NUDIX"/>
    <property type="match status" value="1"/>
</dbReference>
<organism evidence="6 7">
    <name type="scientific">Streptomyces boetiae</name>
    <dbReference type="NCBI Taxonomy" id="3075541"/>
    <lineage>
        <taxon>Bacteria</taxon>
        <taxon>Bacillati</taxon>
        <taxon>Actinomycetota</taxon>
        <taxon>Actinomycetes</taxon>
        <taxon>Kitasatosporales</taxon>
        <taxon>Streptomycetaceae</taxon>
        <taxon>Streptomyces</taxon>
    </lineage>
</organism>
<name>A0ABU2L432_9ACTN</name>
<dbReference type="PRINTS" id="PR00502">
    <property type="entry name" value="NUDIXFAMILY"/>
</dbReference>
<evidence type="ECO:0000259" key="5">
    <source>
        <dbReference type="PROSITE" id="PS51462"/>
    </source>
</evidence>
<dbReference type="Proteomes" id="UP001183388">
    <property type="component" value="Unassembled WGS sequence"/>
</dbReference>
<evidence type="ECO:0000256" key="3">
    <source>
        <dbReference type="ARBA" id="ARBA00022801"/>
    </source>
</evidence>
<proteinExistence type="inferred from homology"/>
<reference evidence="7" key="1">
    <citation type="submission" date="2023-07" db="EMBL/GenBank/DDBJ databases">
        <title>30 novel species of actinomycetes from the DSMZ collection.</title>
        <authorList>
            <person name="Nouioui I."/>
        </authorList>
    </citation>
    <scope>NUCLEOTIDE SEQUENCE [LARGE SCALE GENOMIC DNA]</scope>
    <source>
        <strain evidence="7">DSM 44917</strain>
    </source>
</reference>
<keyword evidence="7" id="KW-1185">Reference proteome</keyword>
<dbReference type="SUPFAM" id="SSF55811">
    <property type="entry name" value="Nudix"/>
    <property type="match status" value="1"/>
</dbReference>
<gene>
    <name evidence="6" type="ORF">RM780_05025</name>
</gene>
<dbReference type="Pfam" id="PF00293">
    <property type="entry name" value="NUDIX"/>
    <property type="match status" value="1"/>
</dbReference>